<accession>A0ABQ4J4H4</accession>
<evidence type="ECO:0000313" key="3">
    <source>
        <dbReference type="Proteomes" id="UP000653076"/>
    </source>
</evidence>
<sequence>MGALALLAALLGGAVGQWLVALGWLVHSGWDWWHHRTGRVVPRAYAEWCGVIDVVLGITNILALLAS</sequence>
<dbReference type="EMBL" id="BOPC01000003">
    <property type="protein sequence ID" value="GIJ25066.1"/>
    <property type="molecule type" value="Genomic_DNA"/>
</dbReference>
<dbReference type="RefSeq" id="WP_204032093.1">
    <property type="nucleotide sequence ID" value="NZ_BOPC01000003.1"/>
</dbReference>
<evidence type="ECO:0008006" key="4">
    <source>
        <dbReference type="Google" id="ProtNLM"/>
    </source>
</evidence>
<evidence type="ECO:0000256" key="1">
    <source>
        <dbReference type="SAM" id="Phobius"/>
    </source>
</evidence>
<keyword evidence="3" id="KW-1185">Reference proteome</keyword>
<feature type="transmembrane region" description="Helical" evidence="1">
    <location>
        <begin position="45"/>
        <end position="66"/>
    </location>
</feature>
<keyword evidence="1" id="KW-1133">Transmembrane helix</keyword>
<name>A0ABQ4J4H4_9ACTN</name>
<keyword evidence="1" id="KW-0812">Transmembrane</keyword>
<keyword evidence="1" id="KW-0472">Membrane</keyword>
<dbReference type="Proteomes" id="UP000653076">
    <property type="component" value="Unassembled WGS sequence"/>
</dbReference>
<gene>
    <name evidence="2" type="ORF">Vqi01_02280</name>
</gene>
<comment type="caution">
    <text evidence="2">The sequence shown here is derived from an EMBL/GenBank/DDBJ whole genome shotgun (WGS) entry which is preliminary data.</text>
</comment>
<protein>
    <recommendedName>
        <fullName evidence="4">DUF3307 domain-containing protein</fullName>
    </recommendedName>
</protein>
<reference evidence="2 3" key="1">
    <citation type="submission" date="2021-01" db="EMBL/GenBank/DDBJ databases">
        <title>Whole genome shotgun sequence of Verrucosispora qiuiae NBRC 106684.</title>
        <authorList>
            <person name="Komaki H."/>
            <person name="Tamura T."/>
        </authorList>
    </citation>
    <scope>NUCLEOTIDE SEQUENCE [LARGE SCALE GENOMIC DNA]</scope>
    <source>
        <strain evidence="2 3">NBRC 106684</strain>
    </source>
</reference>
<proteinExistence type="predicted"/>
<organism evidence="2 3">
    <name type="scientific">Micromonospora qiuiae</name>
    <dbReference type="NCBI Taxonomy" id="502268"/>
    <lineage>
        <taxon>Bacteria</taxon>
        <taxon>Bacillati</taxon>
        <taxon>Actinomycetota</taxon>
        <taxon>Actinomycetes</taxon>
        <taxon>Micromonosporales</taxon>
        <taxon>Micromonosporaceae</taxon>
        <taxon>Micromonospora</taxon>
    </lineage>
</organism>
<evidence type="ECO:0000313" key="2">
    <source>
        <dbReference type="EMBL" id="GIJ25066.1"/>
    </source>
</evidence>